<evidence type="ECO:0000313" key="3">
    <source>
        <dbReference type="Proteomes" id="UP000241394"/>
    </source>
</evidence>
<name>A0A2R6QZJ5_ACTCC</name>
<evidence type="ECO:0000313" key="2">
    <source>
        <dbReference type="EMBL" id="PSS17816.1"/>
    </source>
</evidence>
<keyword evidence="1" id="KW-0472">Membrane</keyword>
<feature type="transmembrane region" description="Helical" evidence="1">
    <location>
        <begin position="67"/>
        <end position="87"/>
    </location>
</feature>
<reference evidence="2 3" key="1">
    <citation type="submission" date="2017-07" db="EMBL/GenBank/DDBJ databases">
        <title>An improved, manually edited Actinidia chinensis var. chinensis (kiwifruit) genome highlights the challenges associated with draft genomes and gene prediction in plants.</title>
        <authorList>
            <person name="Pilkington S."/>
            <person name="Crowhurst R."/>
            <person name="Hilario E."/>
            <person name="Nardozza S."/>
            <person name="Fraser L."/>
            <person name="Peng Y."/>
            <person name="Gunaseelan K."/>
            <person name="Simpson R."/>
            <person name="Tahir J."/>
            <person name="Deroles S."/>
            <person name="Templeton K."/>
            <person name="Luo Z."/>
            <person name="Davy M."/>
            <person name="Cheng C."/>
            <person name="Mcneilage M."/>
            <person name="Scaglione D."/>
            <person name="Liu Y."/>
            <person name="Zhang Q."/>
            <person name="Datson P."/>
            <person name="De Silva N."/>
            <person name="Gardiner S."/>
            <person name="Bassett H."/>
            <person name="Chagne D."/>
            <person name="Mccallum J."/>
            <person name="Dzierzon H."/>
            <person name="Deng C."/>
            <person name="Wang Y.-Y."/>
            <person name="Barron N."/>
            <person name="Manako K."/>
            <person name="Bowen J."/>
            <person name="Foster T."/>
            <person name="Erridge Z."/>
            <person name="Tiffin H."/>
            <person name="Waite C."/>
            <person name="Davies K."/>
            <person name="Grierson E."/>
            <person name="Laing W."/>
            <person name="Kirk R."/>
            <person name="Chen X."/>
            <person name="Wood M."/>
            <person name="Montefiori M."/>
            <person name="Brummell D."/>
            <person name="Schwinn K."/>
            <person name="Catanach A."/>
            <person name="Fullerton C."/>
            <person name="Li D."/>
            <person name="Meiyalaghan S."/>
            <person name="Nieuwenhuizen N."/>
            <person name="Read N."/>
            <person name="Prakash R."/>
            <person name="Hunter D."/>
            <person name="Zhang H."/>
            <person name="Mckenzie M."/>
            <person name="Knabel M."/>
            <person name="Harris A."/>
            <person name="Allan A."/>
            <person name="Chen A."/>
            <person name="Janssen B."/>
            <person name="Plunkett B."/>
            <person name="Dwamena C."/>
            <person name="Voogd C."/>
            <person name="Leif D."/>
            <person name="Lafferty D."/>
            <person name="Souleyre E."/>
            <person name="Varkonyi-Gasic E."/>
            <person name="Gambi F."/>
            <person name="Hanley J."/>
            <person name="Yao J.-L."/>
            <person name="Cheung J."/>
            <person name="David K."/>
            <person name="Warren B."/>
            <person name="Marsh K."/>
            <person name="Snowden K."/>
            <person name="Lin-Wang K."/>
            <person name="Brian L."/>
            <person name="Martinez-Sanchez M."/>
            <person name="Wang M."/>
            <person name="Ileperuma N."/>
            <person name="Macnee N."/>
            <person name="Campin R."/>
            <person name="Mcatee P."/>
            <person name="Drummond R."/>
            <person name="Espley R."/>
            <person name="Ireland H."/>
            <person name="Wu R."/>
            <person name="Atkinson R."/>
            <person name="Karunairetnam S."/>
            <person name="Bulley S."/>
            <person name="Chunkath S."/>
            <person name="Hanley Z."/>
            <person name="Storey R."/>
            <person name="Thrimawithana A."/>
            <person name="Thomson S."/>
            <person name="David C."/>
            <person name="Testolin R."/>
        </authorList>
    </citation>
    <scope>NUCLEOTIDE SEQUENCE [LARGE SCALE GENOMIC DNA]</scope>
    <source>
        <strain evidence="3">cv. Red5</strain>
        <tissue evidence="2">Young leaf</tissue>
    </source>
</reference>
<feature type="transmembrane region" description="Helical" evidence="1">
    <location>
        <begin position="7"/>
        <end position="31"/>
    </location>
</feature>
<organism evidence="2 3">
    <name type="scientific">Actinidia chinensis var. chinensis</name>
    <name type="common">Chinese soft-hair kiwi</name>
    <dbReference type="NCBI Taxonomy" id="1590841"/>
    <lineage>
        <taxon>Eukaryota</taxon>
        <taxon>Viridiplantae</taxon>
        <taxon>Streptophyta</taxon>
        <taxon>Embryophyta</taxon>
        <taxon>Tracheophyta</taxon>
        <taxon>Spermatophyta</taxon>
        <taxon>Magnoliopsida</taxon>
        <taxon>eudicotyledons</taxon>
        <taxon>Gunneridae</taxon>
        <taxon>Pentapetalae</taxon>
        <taxon>asterids</taxon>
        <taxon>Ericales</taxon>
        <taxon>Actinidiaceae</taxon>
        <taxon>Actinidia</taxon>
    </lineage>
</organism>
<dbReference type="EMBL" id="NKQK01000011">
    <property type="protein sequence ID" value="PSS17816.1"/>
    <property type="molecule type" value="Genomic_DNA"/>
</dbReference>
<protein>
    <submittedName>
        <fullName evidence="2">Protein Tat like</fullName>
    </submittedName>
</protein>
<dbReference type="Proteomes" id="UP000241394">
    <property type="component" value="Chromosome LG11"/>
</dbReference>
<comment type="caution">
    <text evidence="2">The sequence shown here is derived from an EMBL/GenBank/DDBJ whole genome shotgun (WGS) entry which is preliminary data.</text>
</comment>
<dbReference type="AlphaFoldDB" id="A0A2R6QZJ5"/>
<keyword evidence="1" id="KW-0812">Transmembrane</keyword>
<keyword evidence="3" id="KW-1185">Reference proteome</keyword>
<accession>A0A2R6QZJ5</accession>
<dbReference type="InParanoid" id="A0A2R6QZJ5"/>
<proteinExistence type="predicted"/>
<dbReference type="OMA" id="VTVSKPW"/>
<feature type="transmembrane region" description="Helical" evidence="1">
    <location>
        <begin position="37"/>
        <end position="60"/>
    </location>
</feature>
<sequence length="123" mass="13728">MVPNLDLILLAFLHGSFISCILLLVIFLTLICLLLAFSIALFSIVLIDSYHIFSLVSLYFGTLRANVEMGFAIGVFTLMHFMVNAALDSKPLVEGMVASFRLKAQHVMHQIKAFMLAKLTHQL</sequence>
<reference evidence="3" key="2">
    <citation type="journal article" date="2018" name="BMC Genomics">
        <title>A manually annotated Actinidia chinensis var. chinensis (kiwifruit) genome highlights the challenges associated with draft genomes and gene prediction in plants.</title>
        <authorList>
            <person name="Pilkington S.M."/>
            <person name="Crowhurst R."/>
            <person name="Hilario E."/>
            <person name="Nardozza S."/>
            <person name="Fraser L."/>
            <person name="Peng Y."/>
            <person name="Gunaseelan K."/>
            <person name="Simpson R."/>
            <person name="Tahir J."/>
            <person name="Deroles S.C."/>
            <person name="Templeton K."/>
            <person name="Luo Z."/>
            <person name="Davy M."/>
            <person name="Cheng C."/>
            <person name="McNeilage M."/>
            <person name="Scaglione D."/>
            <person name="Liu Y."/>
            <person name="Zhang Q."/>
            <person name="Datson P."/>
            <person name="De Silva N."/>
            <person name="Gardiner S.E."/>
            <person name="Bassett H."/>
            <person name="Chagne D."/>
            <person name="McCallum J."/>
            <person name="Dzierzon H."/>
            <person name="Deng C."/>
            <person name="Wang Y.Y."/>
            <person name="Barron L."/>
            <person name="Manako K."/>
            <person name="Bowen J."/>
            <person name="Foster T.M."/>
            <person name="Erridge Z.A."/>
            <person name="Tiffin H."/>
            <person name="Waite C.N."/>
            <person name="Davies K.M."/>
            <person name="Grierson E.P."/>
            <person name="Laing W.A."/>
            <person name="Kirk R."/>
            <person name="Chen X."/>
            <person name="Wood M."/>
            <person name="Montefiori M."/>
            <person name="Brummell D.A."/>
            <person name="Schwinn K.E."/>
            <person name="Catanach A."/>
            <person name="Fullerton C."/>
            <person name="Li D."/>
            <person name="Meiyalaghan S."/>
            <person name="Nieuwenhuizen N."/>
            <person name="Read N."/>
            <person name="Prakash R."/>
            <person name="Hunter D."/>
            <person name="Zhang H."/>
            <person name="McKenzie M."/>
            <person name="Knabel M."/>
            <person name="Harris A."/>
            <person name="Allan A.C."/>
            <person name="Gleave A."/>
            <person name="Chen A."/>
            <person name="Janssen B.J."/>
            <person name="Plunkett B."/>
            <person name="Ampomah-Dwamena C."/>
            <person name="Voogd C."/>
            <person name="Leif D."/>
            <person name="Lafferty D."/>
            <person name="Souleyre E.J.F."/>
            <person name="Varkonyi-Gasic E."/>
            <person name="Gambi F."/>
            <person name="Hanley J."/>
            <person name="Yao J.L."/>
            <person name="Cheung J."/>
            <person name="David K.M."/>
            <person name="Warren B."/>
            <person name="Marsh K."/>
            <person name="Snowden K.C."/>
            <person name="Lin-Wang K."/>
            <person name="Brian L."/>
            <person name="Martinez-Sanchez M."/>
            <person name="Wang M."/>
            <person name="Ileperuma N."/>
            <person name="Macnee N."/>
            <person name="Campin R."/>
            <person name="McAtee P."/>
            <person name="Drummond R.S.M."/>
            <person name="Espley R.V."/>
            <person name="Ireland H.S."/>
            <person name="Wu R."/>
            <person name="Atkinson R.G."/>
            <person name="Karunairetnam S."/>
            <person name="Bulley S."/>
            <person name="Chunkath S."/>
            <person name="Hanley Z."/>
            <person name="Storey R."/>
            <person name="Thrimawithana A.H."/>
            <person name="Thomson S."/>
            <person name="David C."/>
            <person name="Testolin R."/>
            <person name="Huang H."/>
            <person name="Hellens R.P."/>
            <person name="Schaffer R.J."/>
        </authorList>
    </citation>
    <scope>NUCLEOTIDE SEQUENCE [LARGE SCALE GENOMIC DNA]</scope>
    <source>
        <strain evidence="3">cv. Red5</strain>
    </source>
</reference>
<dbReference type="OrthoDB" id="1165073at2759"/>
<gene>
    <name evidence="2" type="ORF">CEY00_Acc12507</name>
</gene>
<dbReference type="Gramene" id="PSS17816">
    <property type="protein sequence ID" value="PSS17816"/>
    <property type="gene ID" value="CEY00_Acc12507"/>
</dbReference>
<evidence type="ECO:0000256" key="1">
    <source>
        <dbReference type="SAM" id="Phobius"/>
    </source>
</evidence>
<keyword evidence="1" id="KW-1133">Transmembrane helix</keyword>